<dbReference type="EMBL" id="CM042011">
    <property type="protein sequence ID" value="KAI3763650.1"/>
    <property type="molecule type" value="Genomic_DNA"/>
</dbReference>
<proteinExistence type="predicted"/>
<comment type="caution">
    <text evidence="1">The sequence shown here is derived from an EMBL/GenBank/DDBJ whole genome shotgun (WGS) entry which is preliminary data.</text>
</comment>
<name>A0ACB9EXU6_CICIN</name>
<reference evidence="2" key="1">
    <citation type="journal article" date="2022" name="Mol. Ecol. Resour.">
        <title>The genomes of chicory, endive, great burdock and yacon provide insights into Asteraceae palaeo-polyploidization history and plant inulin production.</title>
        <authorList>
            <person name="Fan W."/>
            <person name="Wang S."/>
            <person name="Wang H."/>
            <person name="Wang A."/>
            <person name="Jiang F."/>
            <person name="Liu H."/>
            <person name="Zhao H."/>
            <person name="Xu D."/>
            <person name="Zhang Y."/>
        </authorList>
    </citation>
    <scope>NUCLEOTIDE SEQUENCE [LARGE SCALE GENOMIC DNA]</scope>
    <source>
        <strain evidence="2">cv. Punajuju</strain>
    </source>
</reference>
<reference evidence="1 2" key="2">
    <citation type="journal article" date="2022" name="Mol. Ecol. Resour.">
        <title>The genomes of chicory, endive, great burdock and yacon provide insights into Asteraceae paleo-polyploidization history and plant inulin production.</title>
        <authorList>
            <person name="Fan W."/>
            <person name="Wang S."/>
            <person name="Wang H."/>
            <person name="Wang A."/>
            <person name="Jiang F."/>
            <person name="Liu H."/>
            <person name="Zhao H."/>
            <person name="Xu D."/>
            <person name="Zhang Y."/>
        </authorList>
    </citation>
    <scope>NUCLEOTIDE SEQUENCE [LARGE SCALE GENOMIC DNA]</scope>
    <source>
        <strain evidence="2">cv. Punajuju</strain>
        <tissue evidence="1">Leaves</tissue>
    </source>
</reference>
<accession>A0ACB9EXU6</accession>
<evidence type="ECO:0000313" key="2">
    <source>
        <dbReference type="Proteomes" id="UP001055811"/>
    </source>
</evidence>
<sequence length="878" mass="95196">MAAAVTFLLLLLSLFSISYCAPTYSGSIPPNFTASNFHYVDQSGDFLRSVNRTYTAAIANPQPTSPSFYLVVYHSASRTVVWTANRNKPISKSGQLVLSFTGITVSDDSGVPVWSTPPIVSTVASLQLLDSGNLVLLDRFNKTLWQSFDFPTDTLVAGQRFPIGGSLIASENSANFSEGGYTFKLTSDDGLLQWQNLTYYRLLMDSRSIINSNQPISYLMVNGSGLYLFGDQGSGVAVQVLITAAAVDSDYRILKMTNDGYLSVTRYTKTNRNWVTDFTTPGDSCRTAFSCGKIGLCSSGACSCPAGFRGDRKEKAGCSPSDNLLSLPESCGGNGTQLRSNSSENYVYIPLGNGMKYYPNDFRNPTRNGVNLSACEDLCSANCACLAFFHGNPSGSCYLQQNHLGSFISSSSDGADDTSGFIKAISSSQNQDNNSSSAFPVAGLILLPASGILLISIFAIWMCRKSRNNTKNSKSKKLIDNSGSEDLELFSIAGLPVRFDHEDLVEATTDFSTQIGSGGFGTVYKGVLRDKTVVAVKKITALGAQGKKEFGTEIAIIGNIHHVNLVKLKGFCAHGRERFLVYEYMSRGSLDRTLFGSGPPLEWQERFEIAVGTARGLAYLHNGCEHKIIHCDVKPENILLSDNMQVKISDFGLSKLLSPEQSGLFTTMRGTRGYLAPEWLTNAAISDKTDVYSYGMVLLELIQGRKNCVQAPSHSSGNPTTSTDGRSSGSSGSRTRARSHARARAFYFPLHALEMHEEGRYLDLVEPRLAGRVTRGEAEKLVKVALCCLHEDPSVRPTMANVVGMLEGVLPVGEPRLDSLNFLRFYGQRFTEPSMAGSGVEVELPSGFMVTANDSSSSPSMSMNSFSYMSSQQVSGPR</sequence>
<keyword evidence="2" id="KW-1185">Reference proteome</keyword>
<protein>
    <submittedName>
        <fullName evidence="1">Uncharacterized protein</fullName>
    </submittedName>
</protein>
<gene>
    <name evidence="1" type="ORF">L2E82_13644</name>
</gene>
<evidence type="ECO:0000313" key="1">
    <source>
        <dbReference type="EMBL" id="KAI3763650.1"/>
    </source>
</evidence>
<dbReference type="Proteomes" id="UP001055811">
    <property type="component" value="Linkage Group LG03"/>
</dbReference>
<organism evidence="1 2">
    <name type="scientific">Cichorium intybus</name>
    <name type="common">Chicory</name>
    <dbReference type="NCBI Taxonomy" id="13427"/>
    <lineage>
        <taxon>Eukaryota</taxon>
        <taxon>Viridiplantae</taxon>
        <taxon>Streptophyta</taxon>
        <taxon>Embryophyta</taxon>
        <taxon>Tracheophyta</taxon>
        <taxon>Spermatophyta</taxon>
        <taxon>Magnoliopsida</taxon>
        <taxon>eudicotyledons</taxon>
        <taxon>Gunneridae</taxon>
        <taxon>Pentapetalae</taxon>
        <taxon>asterids</taxon>
        <taxon>campanulids</taxon>
        <taxon>Asterales</taxon>
        <taxon>Asteraceae</taxon>
        <taxon>Cichorioideae</taxon>
        <taxon>Cichorieae</taxon>
        <taxon>Cichoriinae</taxon>
        <taxon>Cichorium</taxon>
    </lineage>
</organism>